<dbReference type="KEGG" id="dwd:DSCW_03810"/>
<gene>
    <name evidence="2" type="primary">epsI</name>
    <name evidence="2" type="ORF">DSCW_03810</name>
</gene>
<dbReference type="Proteomes" id="UP000427769">
    <property type="component" value="Chromosome"/>
</dbReference>
<dbReference type="NCBIfam" id="TIGR02914">
    <property type="entry name" value="EpsI_fam"/>
    <property type="match status" value="1"/>
</dbReference>
<dbReference type="Pfam" id="PF11984">
    <property type="entry name" value="DUF3485"/>
    <property type="match status" value="1"/>
</dbReference>
<dbReference type="InterPro" id="IPR014263">
    <property type="entry name" value="Methanolan_biosynth_EpsI"/>
</dbReference>
<feature type="domain" description="Methanolan biosynthesis EpsI" evidence="1">
    <location>
        <begin position="2"/>
        <end position="165"/>
    </location>
</feature>
<accession>A0A5K7Z3C0</accession>
<dbReference type="EMBL" id="AP021875">
    <property type="protein sequence ID" value="BBO72964.1"/>
    <property type="molecule type" value="Genomic_DNA"/>
</dbReference>
<keyword evidence="3" id="KW-1185">Reference proteome</keyword>
<protein>
    <submittedName>
        <fullName evidence="2">EpsI family protein</fullName>
    </submittedName>
</protein>
<organism evidence="2 3">
    <name type="scientific">Desulfosarcina widdelii</name>
    <dbReference type="NCBI Taxonomy" id="947919"/>
    <lineage>
        <taxon>Bacteria</taxon>
        <taxon>Pseudomonadati</taxon>
        <taxon>Thermodesulfobacteriota</taxon>
        <taxon>Desulfobacteria</taxon>
        <taxon>Desulfobacterales</taxon>
        <taxon>Desulfosarcinaceae</taxon>
        <taxon>Desulfosarcina</taxon>
    </lineage>
</organism>
<sequence length="175" mass="19822">MRVGPWTAVNETEMQDTIVTSLDLDDYLFRSYRNGIAVVSLYVGYYYTADKVGAAHSPLVCFPGQGWEISPPKAVSVKTDENPVNAERILIQKGKHREAILYWFQAYDRTSPGTFHQKLNNFWAKIRSKPEDNAFVRVSVTIREDDVEGATASAESFIKAFYPVFLDYVTGHDKS</sequence>
<reference evidence="2 3" key="1">
    <citation type="submission" date="2019-11" db="EMBL/GenBank/DDBJ databases">
        <title>Comparative genomics of hydrocarbon-degrading Desulfosarcina strains.</title>
        <authorList>
            <person name="Watanabe M."/>
            <person name="Kojima H."/>
            <person name="Fukui M."/>
        </authorList>
    </citation>
    <scope>NUCLEOTIDE SEQUENCE [LARGE SCALE GENOMIC DNA]</scope>
    <source>
        <strain evidence="2 3">PP31</strain>
    </source>
</reference>
<dbReference type="AlphaFoldDB" id="A0A5K7Z3C0"/>
<proteinExistence type="predicted"/>
<evidence type="ECO:0000313" key="2">
    <source>
        <dbReference type="EMBL" id="BBO72964.1"/>
    </source>
</evidence>
<evidence type="ECO:0000313" key="3">
    <source>
        <dbReference type="Proteomes" id="UP000427769"/>
    </source>
</evidence>
<name>A0A5K7Z3C0_9BACT</name>
<evidence type="ECO:0000259" key="1">
    <source>
        <dbReference type="Pfam" id="PF11984"/>
    </source>
</evidence>